<accession>A0ABQ0GH15</accession>
<feature type="domain" description="Tc toxin complex TcA C-terminal TcB-binding" evidence="2">
    <location>
        <begin position="2292"/>
        <end position="2566"/>
    </location>
</feature>
<dbReference type="RefSeq" id="XP_070918779.1">
    <property type="nucleotide sequence ID" value="XM_071062678.1"/>
</dbReference>
<evidence type="ECO:0000313" key="5">
    <source>
        <dbReference type="EMBL" id="GAB1317048.1"/>
    </source>
</evidence>
<comment type="caution">
    <text evidence="5">The sequence shown here is derived from an EMBL/GenBank/DDBJ whole genome shotgun (WGS) entry which is preliminary data.</text>
</comment>
<gene>
    <name evidence="5" type="ORF">MFIFM68171_07258</name>
</gene>
<dbReference type="GeneID" id="98178001"/>
<name>A0ABQ0GH15_9PEZI</name>
<feature type="domain" description="ABC toxin N-terminal" evidence="4">
    <location>
        <begin position="1183"/>
        <end position="1308"/>
    </location>
</feature>
<dbReference type="InterPro" id="IPR046839">
    <property type="entry name" value="ABC_toxin_N"/>
</dbReference>
<dbReference type="InterPro" id="IPR041079">
    <property type="entry name" value="Neuraminidase-like"/>
</dbReference>
<feature type="region of interest" description="Disordered" evidence="1">
    <location>
        <begin position="1"/>
        <end position="24"/>
    </location>
</feature>
<dbReference type="EMBL" id="BAAFSV010000004">
    <property type="protein sequence ID" value="GAB1317048.1"/>
    <property type="molecule type" value="Genomic_DNA"/>
</dbReference>
<organism evidence="5 6">
    <name type="scientific">Madurella fahalii</name>
    <dbReference type="NCBI Taxonomy" id="1157608"/>
    <lineage>
        <taxon>Eukaryota</taxon>
        <taxon>Fungi</taxon>
        <taxon>Dikarya</taxon>
        <taxon>Ascomycota</taxon>
        <taxon>Pezizomycotina</taxon>
        <taxon>Sordariomycetes</taxon>
        <taxon>Sordariomycetidae</taxon>
        <taxon>Sordariales</taxon>
        <taxon>Sordariales incertae sedis</taxon>
        <taxon>Madurella</taxon>
    </lineage>
</organism>
<evidence type="ECO:0000256" key="1">
    <source>
        <dbReference type="SAM" id="MobiDB-lite"/>
    </source>
</evidence>
<sequence>MSSSGQGAASERSDEASIEASGGSPRAATQAAVALLKGPAIASVASETQAAATAVLEKNPDFDMAEHPVASLPSVDDGSASLLKPLQRIQNISPDAESARLLLDANITSAMQIASMEPADFARSVPNLAPDTAMQIHNNATGVVHRNQMFLATVAPSMAAEAAPVRAALSSTSKKSGAVNLDTLFHESLTTKCDNCNSVYSPAAYLVDLLEFLPVKVRNSFLARRPDIGDLDLSCANTNTELPYIDLVNEVLECYVGARKIKAFNNQQGDDSRQLIAEPMIQDDVAAKAYNWLAERVTPIGVLPFDRNLAQTRVLLENLGMSRETILETFGAGDEATERALAAEVLGITEAEYVALAQESFKPGDKSQLKGPHEYWGFGSQVELLNDSNGLTAVKDQFLPRTGLTYDGLAELLSTNFVRGRIPDALLKAPGELADLWGKVHWAEPKSDDDPDGRKARWSDLLAALDPPLNVEMPEAADVIAVFPKLPNMAVIFPTGRVWEPGSAECSVFCDVYFSEGPDPLESERIGRMDHWGTVYAVDSWRIIAWIDDRGVWRASIYTPWNPPRDPDVYMYPPFNLEENKSKVFWLKNVKTEKPVAVVPRVQKDDGTVISGEMTILDRNAEFMQTFGPAAGTDVVGWRLPPVPQNGEPDPQALSIRCLGGTPLSLKTWTRINWFIRVMKRLGWSIDQTDRVLSTFESDLGSPALLEKMALLKTVQKMAGLSLDAALVLLGDLSTTLYRALFQKPSIIRTDPDLALASSGVPKFANKSNPLLTEHATGVGAALGISPADITTVVTAINRPTETKTLSLLSISLIYKHVLLCKALNQPLNQLCSLLSLSGSDRNPFKTSRTTVGFIEFWKTSLSRYKVTPAEIEYFMLGNDRFGQLGPPPSLGLQVAMAVKMVQREPNAAQHVVRIYSDTFPKVPVDVVALLLEETALELLTPASTPANEPFLGFFVPLETGTYIFSGVTSLRGTSVSEPPESSSKGLMLTESLVGGQFYSIEGSNMRLSLKSSMGETKDAPIADACLLPLESINRVQSFLSLLSRYSILFGMANIPAADLIYILNVCRLPSSTATLTRSDLELLIAYDSVRGAFPDINSMMSILISPGEATETPKIEIDIRMLDAINKRYALCKKLGVADAAVVFSWAKPGSNPALMARQVRALARSRVNNQTWTDTASSMFDKIRSSSRDALVAGSLYYLNSEGVYDSDGLFEYFLIDANMGTCLKTSRIKQAISSVQLFVHRCLLGLELTRSNLSAADFSDAKLKEWEWKKSIETWTANRKVFLYPENWLEPSLRDNKTEGFKAVEMALLEGKSSCTALIAKYVAGMLETADLEPLSLYEGSGHRRNHIIARTRMAPHQFFYRTYDKTTDVWSPWEKLPVDIPTVQIMRTLRKPVKVTLKPATGDSPTKYYTTDLTTGRQDYSAVRNIMREYPNVPCFSGSYVYPVALGDEDQGLVIFLPILTERSYKLDESQTSTRLVYYWEVGMSFTEKREGQWMPRQVSPETLSTRSDKYGMFPSTANPMNRRNVMGIGERDIDEHLMNHGSFFFITEVEKDGTAVISAYLGSVYDSSKAFCLLWLGDFVLKDGHCHVRKSRTALFSAGYPDSLNFDDSFFDSDTDWVFQARISAAGDDQIRKLIWMPHVQKLKQYKTPFTQEFVPKASSKSTQQFAKRTMIFPSQRPDNMNPVGIQMLFSNNFAPAFQELLASGNYLSPYNYLDDDAKNPAWPPVPNLPLITDGASVWPPTPDMANKSTTVLHQGLGLVNFSKPYFWYHEQHTPIALENWELCMHLPMLLANTYANMQQFDNALAALKLVFDPTATDQTRVWRFMPFRELANRPQQSPGSMGDVQEWSANPFAPFVVARGRHVAYMKWFVYKYIEVMVSQGDIYFRRFTLESINLAIQSYVEAAHVFGPSPQSIASVGKRGTQTYNAVVDAAKKANVKGWDAQDLTNILVNMETLFPFRNEAAEPAPFGLAAVNIFGTATGKYFCVPANPALKTLRALIDDRLFKIRHCQDIDGNVRTVALWEPPLDPAALVAAVARGTPLGSVADSAKVALPNFRFVHLIRHAVDLCTEVKSMGATILSLRERKDSELLATLRLEHQKAVSHRLRELRQKELDETNKILQFYQGSRVAAVNRMQHLLDLLGEDHGAIPAEGGSFNELPYSVAKVKKDFGFPLSQFETNEVTAAIEANDYTIAASAVDAAASYIASFPTLTANFSPGGVGTSTSYGGNEMAAIPRAVGMGLHIKAEAVRWSSENAARLALFERQTHERILAANTVGQEIMGIDVHIAAQKLRVEQAALQLRMEEHSLEQDAEMDTFLRSKYTNTELYTWSLNSMQSVYYTLYNLALDTAAQAEQAFNFERGRNPADHVFITGGYWNSSRDGLYAGEKLSLALRRLQKEHMAERGHDYELSRAVSLRQVAPVGLSQLRREGKIDEFELPEALWDMDFPGHANRRIKSVSLTIPCVVGAYTPVNATLALTSSSFRALDGSPMSGSSAPITSVAISSAADDRGLFELNLNDERYLPFEGAGVASKWTLTLTSLLPAFSYSTIADVILHIHYTANKGSRALAAAALQRVNDLLAAAAAASAVFDGGLCLYVDARAEFATGWAAFRAGTPLRLSDLPQRLPYFARGGTAKPQRVKLAVELDAAAAGKTLLLTIGDGADSKARGVQFELPASSGVPAGRVVALVDALLPNAGGAPSAPGLGVEWNAGTEAEDWVIAVKEGDDAAKVVVAKAIMSMQILISYSFETR</sequence>
<dbReference type="Proteomes" id="UP001628179">
    <property type="component" value="Unassembled WGS sequence"/>
</dbReference>
<evidence type="ECO:0000259" key="2">
    <source>
        <dbReference type="Pfam" id="PF18276"/>
    </source>
</evidence>
<evidence type="ECO:0000313" key="6">
    <source>
        <dbReference type="Proteomes" id="UP001628179"/>
    </source>
</evidence>
<protein>
    <submittedName>
        <fullName evidence="5">Uncharacterized protein</fullName>
    </submittedName>
</protein>
<feature type="domain" description="Neuraminidase-like" evidence="3">
    <location>
        <begin position="1347"/>
        <end position="1514"/>
    </location>
</feature>
<proteinExistence type="predicted"/>
<reference evidence="5 6" key="1">
    <citation type="submission" date="2024-09" db="EMBL/GenBank/DDBJ databases">
        <title>Itraconazole resistance in Madurella fahalii resulting from another homologue of gene encoding cytochrome P450 14-alpha sterol demethylase (CYP51).</title>
        <authorList>
            <person name="Yoshioka I."/>
            <person name="Fahal A.H."/>
            <person name="Kaneko S."/>
            <person name="Yaguchi T."/>
        </authorList>
    </citation>
    <scope>NUCLEOTIDE SEQUENCE [LARGE SCALE GENOMIC DNA]</scope>
    <source>
        <strain evidence="5 6">IFM 68171</strain>
    </source>
</reference>
<evidence type="ECO:0000259" key="4">
    <source>
        <dbReference type="Pfam" id="PF20220"/>
    </source>
</evidence>
<dbReference type="Pfam" id="PF18413">
    <property type="entry name" value="Neuraminidase"/>
    <property type="match status" value="1"/>
</dbReference>
<dbReference type="Pfam" id="PF20220">
    <property type="entry name" value="ABC_toxin_N"/>
    <property type="match status" value="1"/>
</dbReference>
<dbReference type="InterPro" id="IPR040840">
    <property type="entry name" value="TcA_TcB_BD"/>
</dbReference>
<dbReference type="Pfam" id="PF18276">
    <property type="entry name" value="TcA_TcB_BD"/>
    <property type="match status" value="1"/>
</dbReference>
<evidence type="ECO:0000259" key="3">
    <source>
        <dbReference type="Pfam" id="PF18413"/>
    </source>
</evidence>
<keyword evidence="6" id="KW-1185">Reference proteome</keyword>